<dbReference type="Proteomes" id="UP000187203">
    <property type="component" value="Unassembled WGS sequence"/>
</dbReference>
<protein>
    <submittedName>
        <fullName evidence="2">Uncharacterized protein</fullName>
    </submittedName>
</protein>
<accession>A0A1R3IUQ1</accession>
<feature type="region of interest" description="Disordered" evidence="1">
    <location>
        <begin position="1"/>
        <end position="56"/>
    </location>
</feature>
<gene>
    <name evidence="2" type="ORF">COLO4_21249</name>
</gene>
<sequence length="56" mass="6124">MSELDNALTAEDLNPFIQQSTVDDDGNNNPGWEEHGSTATGRGKPPLPTQTRKKKD</sequence>
<evidence type="ECO:0000313" key="3">
    <source>
        <dbReference type="Proteomes" id="UP000187203"/>
    </source>
</evidence>
<keyword evidence="3" id="KW-1185">Reference proteome</keyword>
<dbReference type="AlphaFoldDB" id="A0A1R3IUQ1"/>
<organism evidence="2 3">
    <name type="scientific">Corchorus olitorius</name>
    <dbReference type="NCBI Taxonomy" id="93759"/>
    <lineage>
        <taxon>Eukaryota</taxon>
        <taxon>Viridiplantae</taxon>
        <taxon>Streptophyta</taxon>
        <taxon>Embryophyta</taxon>
        <taxon>Tracheophyta</taxon>
        <taxon>Spermatophyta</taxon>
        <taxon>Magnoliopsida</taxon>
        <taxon>eudicotyledons</taxon>
        <taxon>Gunneridae</taxon>
        <taxon>Pentapetalae</taxon>
        <taxon>rosids</taxon>
        <taxon>malvids</taxon>
        <taxon>Malvales</taxon>
        <taxon>Malvaceae</taxon>
        <taxon>Grewioideae</taxon>
        <taxon>Apeibeae</taxon>
        <taxon>Corchorus</taxon>
    </lineage>
</organism>
<reference evidence="3" key="1">
    <citation type="submission" date="2013-09" db="EMBL/GenBank/DDBJ databases">
        <title>Corchorus olitorius genome sequencing.</title>
        <authorList>
            <person name="Alam M."/>
            <person name="Haque M.S."/>
            <person name="Islam M.S."/>
            <person name="Emdad E.M."/>
            <person name="Islam M.M."/>
            <person name="Ahmed B."/>
            <person name="Halim A."/>
            <person name="Hossen Q.M.M."/>
            <person name="Hossain M.Z."/>
            <person name="Ahmed R."/>
            <person name="Khan M.M."/>
            <person name="Islam R."/>
            <person name="Rashid M.M."/>
            <person name="Khan S.A."/>
            <person name="Rahman M.S."/>
            <person name="Alam M."/>
            <person name="Yahiya A.S."/>
            <person name="Khan M.S."/>
            <person name="Azam M.S."/>
            <person name="Haque T."/>
            <person name="Lashkar M.Z.H."/>
            <person name="Akhand A.I."/>
            <person name="Morshed G."/>
            <person name="Roy S."/>
            <person name="Uddin K.S."/>
            <person name="Rabeya T."/>
            <person name="Hossain A.S."/>
            <person name="Chowdhury A."/>
            <person name="Snigdha A.R."/>
            <person name="Mortoza M.S."/>
            <person name="Matin S.A."/>
            <person name="Hoque S.M.E."/>
            <person name="Islam M.K."/>
            <person name="Roy D.K."/>
            <person name="Haider R."/>
            <person name="Moosa M.M."/>
            <person name="Elias S.M."/>
            <person name="Hasan A.M."/>
            <person name="Jahan S."/>
            <person name="Shafiuddin M."/>
            <person name="Mahmood N."/>
            <person name="Shommy N.S."/>
        </authorList>
    </citation>
    <scope>NUCLEOTIDE SEQUENCE [LARGE SCALE GENOMIC DNA]</scope>
    <source>
        <strain evidence="3">cv. O-4</strain>
    </source>
</reference>
<comment type="caution">
    <text evidence="2">The sequence shown here is derived from an EMBL/GenBank/DDBJ whole genome shotgun (WGS) entry which is preliminary data.</text>
</comment>
<proteinExistence type="predicted"/>
<evidence type="ECO:0000256" key="1">
    <source>
        <dbReference type="SAM" id="MobiDB-lite"/>
    </source>
</evidence>
<evidence type="ECO:0000313" key="2">
    <source>
        <dbReference type="EMBL" id="OMO86294.1"/>
    </source>
</evidence>
<name>A0A1R3IUQ1_9ROSI</name>
<dbReference type="EMBL" id="AWUE01017597">
    <property type="protein sequence ID" value="OMO86294.1"/>
    <property type="molecule type" value="Genomic_DNA"/>
</dbReference>